<dbReference type="OrthoDB" id="4745049at2"/>
<evidence type="ECO:0000313" key="2">
    <source>
        <dbReference type="Proteomes" id="UP000279275"/>
    </source>
</evidence>
<dbReference type="InterPro" id="IPR036894">
    <property type="entry name" value="YbaB-like_sf"/>
</dbReference>
<gene>
    <name evidence="1" type="ORF">EBN03_26055</name>
</gene>
<organism evidence="1 2">
    <name type="scientific">Nocardia stercoris</name>
    <dbReference type="NCBI Taxonomy" id="2483361"/>
    <lineage>
        <taxon>Bacteria</taxon>
        <taxon>Bacillati</taxon>
        <taxon>Actinomycetota</taxon>
        <taxon>Actinomycetes</taxon>
        <taxon>Mycobacteriales</taxon>
        <taxon>Nocardiaceae</taxon>
        <taxon>Nocardia</taxon>
    </lineage>
</organism>
<proteinExistence type="predicted"/>
<dbReference type="Gene3D" id="3.30.1310.10">
    <property type="entry name" value="Nucleoid-associated protein YbaB-like domain"/>
    <property type="match status" value="1"/>
</dbReference>
<reference evidence="1 2" key="1">
    <citation type="submission" date="2018-10" db="EMBL/GenBank/DDBJ databases">
        <title>Isolation from cow dung.</title>
        <authorList>
            <person name="Ling L."/>
        </authorList>
    </citation>
    <scope>NUCLEOTIDE SEQUENCE [LARGE SCALE GENOMIC DNA]</scope>
    <source>
        <strain evidence="1 2">NEAU-LL90</strain>
    </source>
</reference>
<accession>A0A3M2L159</accession>
<dbReference type="EMBL" id="RFFH01000014">
    <property type="protein sequence ID" value="RMI29535.1"/>
    <property type="molecule type" value="Genomic_DNA"/>
</dbReference>
<protein>
    <submittedName>
        <fullName evidence="1">YbaB/EbfC family DNA-binding protein</fullName>
    </submittedName>
</protein>
<dbReference type="RefSeq" id="WP_122190769.1">
    <property type="nucleotide sequence ID" value="NZ_RFFH01000014.1"/>
</dbReference>
<keyword evidence="2" id="KW-1185">Reference proteome</keyword>
<dbReference type="GO" id="GO:0003677">
    <property type="term" value="F:DNA binding"/>
    <property type="evidence" value="ECO:0007669"/>
    <property type="project" value="UniProtKB-KW"/>
</dbReference>
<sequence>MAREMHPDVLRARMGARRLRDKMIEVQERLAAIRARRPSPSGAVVPEVDVKRRLTGLYLAPGTVDRFGNAELAAEIVAAIRESVADAQRQQRALFATDLWAADRAAWAELADRSESEPE</sequence>
<name>A0A3M2L159_9NOCA</name>
<dbReference type="Proteomes" id="UP000279275">
    <property type="component" value="Unassembled WGS sequence"/>
</dbReference>
<dbReference type="AlphaFoldDB" id="A0A3M2L159"/>
<dbReference type="Pfam" id="PF02575">
    <property type="entry name" value="YbaB_DNA_bd"/>
    <property type="match status" value="1"/>
</dbReference>
<evidence type="ECO:0000313" key="1">
    <source>
        <dbReference type="EMBL" id="RMI29535.1"/>
    </source>
</evidence>
<dbReference type="SUPFAM" id="SSF82607">
    <property type="entry name" value="YbaB-like"/>
    <property type="match status" value="1"/>
</dbReference>
<comment type="caution">
    <text evidence="1">The sequence shown here is derived from an EMBL/GenBank/DDBJ whole genome shotgun (WGS) entry which is preliminary data.</text>
</comment>
<dbReference type="InterPro" id="IPR004401">
    <property type="entry name" value="YbaB/EbfC"/>
</dbReference>
<keyword evidence="1" id="KW-0238">DNA-binding</keyword>